<proteinExistence type="predicted"/>
<comment type="caution">
    <text evidence="1">The sequence shown here is derived from an EMBL/GenBank/DDBJ whole genome shotgun (WGS) entry which is preliminary data.</text>
</comment>
<sequence>MTLKQQEKLFCLAIMSTLKIDEAQAVMTRYLELRDTEEGKVGLERIERMTEQKQEISIKQIEHLDRIRKDKPINEE</sequence>
<evidence type="ECO:0000313" key="1">
    <source>
        <dbReference type="EMBL" id="KKN73993.1"/>
    </source>
</evidence>
<dbReference type="EMBL" id="LAZR01000334">
    <property type="protein sequence ID" value="KKN73993.1"/>
    <property type="molecule type" value="Genomic_DNA"/>
</dbReference>
<dbReference type="AlphaFoldDB" id="A0A0F9W7H6"/>
<organism evidence="1">
    <name type="scientific">marine sediment metagenome</name>
    <dbReference type="NCBI Taxonomy" id="412755"/>
    <lineage>
        <taxon>unclassified sequences</taxon>
        <taxon>metagenomes</taxon>
        <taxon>ecological metagenomes</taxon>
    </lineage>
</organism>
<protein>
    <submittedName>
        <fullName evidence="1">Uncharacterized protein</fullName>
    </submittedName>
</protein>
<reference evidence="1" key="1">
    <citation type="journal article" date="2015" name="Nature">
        <title>Complex archaea that bridge the gap between prokaryotes and eukaryotes.</title>
        <authorList>
            <person name="Spang A."/>
            <person name="Saw J.H."/>
            <person name="Jorgensen S.L."/>
            <person name="Zaremba-Niedzwiedzka K."/>
            <person name="Martijn J."/>
            <person name="Lind A.E."/>
            <person name="van Eijk R."/>
            <person name="Schleper C."/>
            <person name="Guy L."/>
            <person name="Ettema T.J."/>
        </authorList>
    </citation>
    <scope>NUCLEOTIDE SEQUENCE</scope>
</reference>
<accession>A0A0F9W7H6</accession>
<gene>
    <name evidence="1" type="ORF">LCGC14_0395590</name>
</gene>
<name>A0A0F9W7H6_9ZZZZ</name>